<sequence length="227" mass="24790">MSSAKRPVVTNSGAETGGMNGSRANKFRKVIDPADCGPSVRRKFSSGPCWSSWPVAGNPITASEDVDIATETVRAQMASGSRCNENDYHPSFEDFIPDEVPIVAPGVETVNSSSAHTEQAVSTPPSSSHKRKSTQSDDVLMEFLGNLHAQTNSRLDIISSRIGYEFDLGKARQDVFDKLGTVDGLTLDQRYDLCDILGDKPQRLEVFMGMPANARLGYVLRLIHQDR</sequence>
<feature type="compositionally biased region" description="Polar residues" evidence="1">
    <location>
        <begin position="1"/>
        <end position="14"/>
    </location>
</feature>
<name>A0ABD1HV35_SALDI</name>
<feature type="compositionally biased region" description="Polar residues" evidence="1">
    <location>
        <begin position="110"/>
        <end position="127"/>
    </location>
</feature>
<reference evidence="2 3" key="1">
    <citation type="submission" date="2024-06" db="EMBL/GenBank/DDBJ databases">
        <title>A chromosome level genome sequence of Diviner's sage (Salvia divinorum).</title>
        <authorList>
            <person name="Ford S.A."/>
            <person name="Ro D.-K."/>
            <person name="Ness R.W."/>
            <person name="Phillips M.A."/>
        </authorList>
    </citation>
    <scope>NUCLEOTIDE SEQUENCE [LARGE SCALE GENOMIC DNA]</scope>
    <source>
        <strain evidence="2">SAF-2024a</strain>
        <tissue evidence="2">Leaf</tissue>
    </source>
</reference>
<feature type="region of interest" description="Disordered" evidence="1">
    <location>
        <begin position="110"/>
        <end position="135"/>
    </location>
</feature>
<comment type="caution">
    <text evidence="2">The sequence shown here is derived from an EMBL/GenBank/DDBJ whole genome shotgun (WGS) entry which is preliminary data.</text>
</comment>
<dbReference type="AlphaFoldDB" id="A0ABD1HV35"/>
<evidence type="ECO:0000256" key="1">
    <source>
        <dbReference type="SAM" id="MobiDB-lite"/>
    </source>
</evidence>
<dbReference type="EMBL" id="JBEAFC010000004">
    <property type="protein sequence ID" value="KAL1560317.1"/>
    <property type="molecule type" value="Genomic_DNA"/>
</dbReference>
<proteinExistence type="predicted"/>
<feature type="region of interest" description="Disordered" evidence="1">
    <location>
        <begin position="1"/>
        <end position="26"/>
    </location>
</feature>
<dbReference type="Proteomes" id="UP001567538">
    <property type="component" value="Unassembled WGS sequence"/>
</dbReference>
<accession>A0ABD1HV35</accession>
<evidence type="ECO:0000313" key="3">
    <source>
        <dbReference type="Proteomes" id="UP001567538"/>
    </source>
</evidence>
<gene>
    <name evidence="2" type="ORF">AAHA92_10539</name>
</gene>
<protein>
    <submittedName>
        <fullName evidence="2">Uncharacterized protein</fullName>
    </submittedName>
</protein>
<keyword evidence="3" id="KW-1185">Reference proteome</keyword>
<evidence type="ECO:0000313" key="2">
    <source>
        <dbReference type="EMBL" id="KAL1560317.1"/>
    </source>
</evidence>
<organism evidence="2 3">
    <name type="scientific">Salvia divinorum</name>
    <name type="common">Maria pastora</name>
    <name type="synonym">Diviner's sage</name>
    <dbReference type="NCBI Taxonomy" id="28513"/>
    <lineage>
        <taxon>Eukaryota</taxon>
        <taxon>Viridiplantae</taxon>
        <taxon>Streptophyta</taxon>
        <taxon>Embryophyta</taxon>
        <taxon>Tracheophyta</taxon>
        <taxon>Spermatophyta</taxon>
        <taxon>Magnoliopsida</taxon>
        <taxon>eudicotyledons</taxon>
        <taxon>Gunneridae</taxon>
        <taxon>Pentapetalae</taxon>
        <taxon>asterids</taxon>
        <taxon>lamiids</taxon>
        <taxon>Lamiales</taxon>
        <taxon>Lamiaceae</taxon>
        <taxon>Nepetoideae</taxon>
        <taxon>Mentheae</taxon>
        <taxon>Salviinae</taxon>
        <taxon>Salvia</taxon>
        <taxon>Salvia subgen. Calosphace</taxon>
    </lineage>
</organism>